<evidence type="ECO:0000313" key="1">
    <source>
        <dbReference type="EMBL" id="KAA0687573.1"/>
    </source>
</evidence>
<proteinExistence type="predicted"/>
<gene>
    <name evidence="1" type="ORF">DS837_04940</name>
</gene>
<evidence type="ECO:0000313" key="2">
    <source>
        <dbReference type="Proteomes" id="UP000476837"/>
    </source>
</evidence>
<dbReference type="Proteomes" id="UP000476837">
    <property type="component" value="Unassembled WGS sequence"/>
</dbReference>
<dbReference type="RefSeq" id="WP_149163721.1">
    <property type="nucleotide sequence ID" value="NZ_QOKV01000002.1"/>
</dbReference>
<accession>A0A6L3B7Y2</accession>
<dbReference type="PROSITE" id="PS51257">
    <property type="entry name" value="PROKAR_LIPOPROTEIN"/>
    <property type="match status" value="1"/>
</dbReference>
<name>A0A6L3B7Y2_AZOBR</name>
<sequence length="160" mass="18218">MTEGTDRITALNQTPQAGLGCTGVVLTDPVHPNWYPAIRNTLVLTLCVRVECHRFIGGFRRDPNLLTLRVEDMLCASLLSETFQHLLTDRPTVRLHRIPGNMFDRHYGRFTQPPEAGVDVLSLEEEALRPQVLGRHDWSLALIRHRSDLLSRCFRPTRPA</sequence>
<reference evidence="1 2" key="1">
    <citation type="submission" date="2018-07" db="EMBL/GenBank/DDBJ databases">
        <title>Genome sequence of Roseomonas fauriae ATCC 49958.</title>
        <authorList>
            <person name="Sant'Anna F.H."/>
            <person name="Baldani J.I."/>
            <person name="Zilli J.E."/>
            <person name="Reis V.M."/>
            <person name="Hartmann A."/>
            <person name="Cruz L."/>
            <person name="de Souza E.M."/>
            <person name="de Oliveira Pedrosa F."/>
            <person name="Passaglia L.M.P."/>
        </authorList>
    </citation>
    <scope>NUCLEOTIDE SEQUENCE [LARGE SCALE GENOMIC DNA]</scope>
    <source>
        <strain evidence="1 2">ATCC 49958</strain>
    </source>
</reference>
<dbReference type="EMBL" id="QOKV01000002">
    <property type="protein sequence ID" value="KAA0687573.1"/>
    <property type="molecule type" value="Genomic_DNA"/>
</dbReference>
<protein>
    <submittedName>
        <fullName evidence="1">Uncharacterized protein</fullName>
    </submittedName>
</protein>
<organism evidence="1 2">
    <name type="scientific">Azospirillum brasilense</name>
    <dbReference type="NCBI Taxonomy" id="192"/>
    <lineage>
        <taxon>Bacteria</taxon>
        <taxon>Pseudomonadati</taxon>
        <taxon>Pseudomonadota</taxon>
        <taxon>Alphaproteobacteria</taxon>
        <taxon>Rhodospirillales</taxon>
        <taxon>Azospirillaceae</taxon>
        <taxon>Azospirillum</taxon>
    </lineage>
</organism>
<comment type="caution">
    <text evidence="1">The sequence shown here is derived from an EMBL/GenBank/DDBJ whole genome shotgun (WGS) entry which is preliminary data.</text>
</comment>
<dbReference type="AlphaFoldDB" id="A0A6L3B7Y2"/>